<dbReference type="Proteomes" id="UP001165289">
    <property type="component" value="Unassembled WGS sequence"/>
</dbReference>
<protein>
    <submittedName>
        <fullName evidence="1">KRAB-A domain-containing protein 2-like isoform X2</fullName>
    </submittedName>
</protein>
<name>A0AAV7JER2_9METZ</name>
<keyword evidence="2" id="KW-1185">Reference proteome</keyword>
<gene>
    <name evidence="1" type="ORF">LOD99_8839</name>
</gene>
<proteinExistence type="predicted"/>
<sequence>MQQQFVFFEELFDIIHAAHLSTGHSGKVLMEHKLSEAYANITREHICTYLQLCEKCQLKKSKFRKSLVVKPIIRNQLNSRCEVDLIDMQSQPDDKYKYIITYQDNLAKFVTLKALESKRAEGVAYHLIDIL</sequence>
<organism evidence="1 2">
    <name type="scientific">Oopsacas minuta</name>
    <dbReference type="NCBI Taxonomy" id="111878"/>
    <lineage>
        <taxon>Eukaryota</taxon>
        <taxon>Metazoa</taxon>
        <taxon>Porifera</taxon>
        <taxon>Hexactinellida</taxon>
        <taxon>Hexasterophora</taxon>
        <taxon>Lyssacinosida</taxon>
        <taxon>Leucopsacidae</taxon>
        <taxon>Oopsacas</taxon>
    </lineage>
</organism>
<comment type="caution">
    <text evidence="1">The sequence shown here is derived from an EMBL/GenBank/DDBJ whole genome shotgun (WGS) entry which is preliminary data.</text>
</comment>
<reference evidence="1 2" key="1">
    <citation type="journal article" date="2023" name="BMC Biol.">
        <title>The compact genome of the sponge Oopsacas minuta (Hexactinellida) is lacking key metazoan core genes.</title>
        <authorList>
            <person name="Santini S."/>
            <person name="Schenkelaars Q."/>
            <person name="Jourda C."/>
            <person name="Duchesne M."/>
            <person name="Belahbib H."/>
            <person name="Rocher C."/>
            <person name="Selva M."/>
            <person name="Riesgo A."/>
            <person name="Vervoort M."/>
            <person name="Leys S.P."/>
            <person name="Kodjabachian L."/>
            <person name="Le Bivic A."/>
            <person name="Borchiellini C."/>
            <person name="Claverie J.M."/>
            <person name="Renard E."/>
        </authorList>
    </citation>
    <scope>NUCLEOTIDE SEQUENCE [LARGE SCALE GENOMIC DNA]</scope>
    <source>
        <strain evidence="1">SPO-2</strain>
    </source>
</reference>
<dbReference type="EMBL" id="JAKMXF010000344">
    <property type="protein sequence ID" value="KAI6647184.1"/>
    <property type="molecule type" value="Genomic_DNA"/>
</dbReference>
<dbReference type="AlphaFoldDB" id="A0AAV7JER2"/>
<evidence type="ECO:0000313" key="1">
    <source>
        <dbReference type="EMBL" id="KAI6647184.1"/>
    </source>
</evidence>
<evidence type="ECO:0000313" key="2">
    <source>
        <dbReference type="Proteomes" id="UP001165289"/>
    </source>
</evidence>
<accession>A0AAV7JER2</accession>